<evidence type="ECO:0000256" key="3">
    <source>
        <dbReference type="ARBA" id="ARBA00022694"/>
    </source>
</evidence>
<dbReference type="InterPro" id="IPR001406">
    <property type="entry name" value="PsdUridine_synth_TruA"/>
</dbReference>
<proteinExistence type="inferred from homology"/>
<dbReference type="OrthoDB" id="25767at2759"/>
<dbReference type="InterPro" id="IPR020097">
    <property type="entry name" value="PsdUridine_synth_TruA_a/b_dom"/>
</dbReference>
<dbReference type="GO" id="GO:0005634">
    <property type="term" value="C:nucleus"/>
    <property type="evidence" value="ECO:0007669"/>
    <property type="project" value="UniProtKB-SubCell"/>
</dbReference>
<protein>
    <submittedName>
        <fullName evidence="8">DEG1</fullName>
    </submittedName>
</protein>
<comment type="similarity">
    <text evidence="2">Belongs to the tRNA pseudouridine synthase TruA family.</text>
</comment>
<name>A0A8J5UNB4_9ASCO</name>
<dbReference type="RefSeq" id="XP_049263789.1">
    <property type="nucleotide sequence ID" value="XM_049406744.1"/>
</dbReference>
<dbReference type="Proteomes" id="UP000694255">
    <property type="component" value="Unassembled WGS sequence"/>
</dbReference>
<dbReference type="HAMAP" id="MF_00171">
    <property type="entry name" value="TruA"/>
    <property type="match status" value="1"/>
</dbReference>
<dbReference type="NCBIfam" id="TIGR00071">
    <property type="entry name" value="hisT_truA"/>
    <property type="match status" value="1"/>
</dbReference>
<keyword evidence="9" id="KW-1185">Reference proteome</keyword>
<gene>
    <name evidence="8" type="ORF">J8A68_002943</name>
</gene>
<dbReference type="GO" id="GO:0005737">
    <property type="term" value="C:cytoplasm"/>
    <property type="evidence" value="ECO:0007669"/>
    <property type="project" value="TreeGrafter"/>
</dbReference>
<dbReference type="FunFam" id="3.30.70.580:FF:000020">
    <property type="entry name" value="tRNA pseudouridine synthase"/>
    <property type="match status" value="1"/>
</dbReference>
<dbReference type="GeneID" id="73469744"/>
<sequence>MVKRSLSSTSPVPPAMASIDYSSWTKEQLIAKINQLESSTTTTTEPAPPTKKQKQKKREFDWSKHNQRFIALRFAYLGWNYNGLAYQYEPTALPTVEETLLEALSKSKLIKEPSLECCKFSRCGRTDKGVSAMNQVISLNVRSNLSPEQQQDANNDKDELNYMRILNSLLPMDIRVTAVCLRPPEKFDARFSCKYRHYRYIFQKRDLDIEIMDQAARLYEGVHDFRNFCKIDGSKQITNYVRDIHHSRIIHLKDDYYCFDLKGSAFLWHQVRCMVAILFLVAQKLESISIIEDLTNVEKFPRKPVYEMANEVPLVLYDCEYEEMEWIKYNKDAGRSFSLLFNKFPNLTYDTQIKSEMTKIMEHFVLEDVKPPIATLEGGRMHLGDGLGRNYTQYVPLSERHLNDTFEVINERHKEKKRRAKSATTEQSPE</sequence>
<evidence type="ECO:0000256" key="6">
    <source>
        <dbReference type="SAM" id="MobiDB-lite"/>
    </source>
</evidence>
<dbReference type="AlphaFoldDB" id="A0A8J5UNB4"/>
<dbReference type="PANTHER" id="PTHR11142:SF5">
    <property type="entry name" value="TRNA PSEUDOURIDINE(38_39) SYNTHASE"/>
    <property type="match status" value="1"/>
</dbReference>
<dbReference type="Pfam" id="PF01416">
    <property type="entry name" value="PseudoU_synth_1"/>
    <property type="match status" value="1"/>
</dbReference>
<evidence type="ECO:0000313" key="8">
    <source>
        <dbReference type="EMBL" id="KAG7663557.1"/>
    </source>
</evidence>
<evidence type="ECO:0000256" key="5">
    <source>
        <dbReference type="ARBA" id="ARBA00023242"/>
    </source>
</evidence>
<comment type="caution">
    <text evidence="8">The sequence shown here is derived from an EMBL/GenBank/DDBJ whole genome shotgun (WGS) entry which is preliminary data.</text>
</comment>
<dbReference type="GO" id="GO:1990481">
    <property type="term" value="P:mRNA pseudouridine synthesis"/>
    <property type="evidence" value="ECO:0007669"/>
    <property type="project" value="TreeGrafter"/>
</dbReference>
<dbReference type="GO" id="GO:0031119">
    <property type="term" value="P:tRNA pseudouridine synthesis"/>
    <property type="evidence" value="ECO:0007669"/>
    <property type="project" value="TreeGrafter"/>
</dbReference>
<evidence type="ECO:0000256" key="2">
    <source>
        <dbReference type="ARBA" id="ARBA00009375"/>
    </source>
</evidence>
<feature type="region of interest" description="Disordered" evidence="6">
    <location>
        <begin position="35"/>
        <end position="60"/>
    </location>
</feature>
<dbReference type="FunFam" id="3.30.70.660:FF:000012">
    <property type="entry name" value="tRNA pseudouridine synthase"/>
    <property type="match status" value="1"/>
</dbReference>
<dbReference type="GO" id="GO:0009982">
    <property type="term" value="F:pseudouridine synthase activity"/>
    <property type="evidence" value="ECO:0007669"/>
    <property type="project" value="InterPro"/>
</dbReference>
<dbReference type="EMBL" id="JAGSYN010000135">
    <property type="protein sequence ID" value="KAG7663557.1"/>
    <property type="molecule type" value="Genomic_DNA"/>
</dbReference>
<dbReference type="GO" id="GO:0003723">
    <property type="term" value="F:RNA binding"/>
    <property type="evidence" value="ECO:0007669"/>
    <property type="project" value="InterPro"/>
</dbReference>
<comment type="subcellular location">
    <subcellularLocation>
        <location evidence="1">Nucleus</location>
    </subcellularLocation>
</comment>
<evidence type="ECO:0000256" key="4">
    <source>
        <dbReference type="ARBA" id="ARBA00023235"/>
    </source>
</evidence>
<keyword evidence="4" id="KW-0413">Isomerase</keyword>
<accession>A0A8J5UNB4</accession>
<keyword evidence="5" id="KW-0539">Nucleus</keyword>
<organism evidence="8 9">
    <name type="scientific">[Candida] subhashii</name>
    <dbReference type="NCBI Taxonomy" id="561895"/>
    <lineage>
        <taxon>Eukaryota</taxon>
        <taxon>Fungi</taxon>
        <taxon>Dikarya</taxon>
        <taxon>Ascomycota</taxon>
        <taxon>Saccharomycotina</taxon>
        <taxon>Pichiomycetes</taxon>
        <taxon>Debaryomycetaceae</taxon>
        <taxon>Spathaspora</taxon>
    </lineage>
</organism>
<evidence type="ECO:0000313" key="9">
    <source>
        <dbReference type="Proteomes" id="UP000694255"/>
    </source>
</evidence>
<feature type="domain" description="Pseudouridine synthase I TruA alpha/beta" evidence="7">
    <location>
        <begin position="215"/>
        <end position="322"/>
    </location>
</feature>
<evidence type="ECO:0000259" key="7">
    <source>
        <dbReference type="Pfam" id="PF01416"/>
    </source>
</evidence>
<evidence type="ECO:0000256" key="1">
    <source>
        <dbReference type="ARBA" id="ARBA00004123"/>
    </source>
</evidence>
<dbReference type="InterPro" id="IPR041707">
    <property type="entry name" value="Pus3-like"/>
</dbReference>
<dbReference type="CDD" id="cd02569">
    <property type="entry name" value="PseudoU_synth_ScPus3"/>
    <property type="match status" value="1"/>
</dbReference>
<keyword evidence="3" id="KW-0819">tRNA processing</keyword>
<reference evidence="8 9" key="1">
    <citation type="journal article" date="2021" name="DNA Res.">
        <title>Genome analysis of Candida subhashii reveals its hybrid nature and dual mitochondrial genome conformations.</title>
        <authorList>
            <person name="Mixao V."/>
            <person name="Hegedusova E."/>
            <person name="Saus E."/>
            <person name="Pryszcz L.P."/>
            <person name="Cillingova A."/>
            <person name="Nosek J."/>
            <person name="Gabaldon T."/>
        </authorList>
    </citation>
    <scope>NUCLEOTIDE SEQUENCE [LARGE SCALE GENOMIC DNA]</scope>
    <source>
        <strain evidence="8 9">CBS 10753</strain>
    </source>
</reference>
<dbReference type="PANTHER" id="PTHR11142">
    <property type="entry name" value="PSEUDOURIDYLATE SYNTHASE"/>
    <property type="match status" value="1"/>
</dbReference>